<dbReference type="OrthoDB" id="4691160at2759"/>
<name>A0A8H4U554_9HYPO</name>
<comment type="caution">
    <text evidence="2">The sequence shown here is derived from an EMBL/GenBank/DDBJ whole genome shotgun (WGS) entry which is preliminary data.</text>
</comment>
<gene>
    <name evidence="2" type="ORF">FSARC_2909</name>
</gene>
<sequence>MHFAVALTTIAALAMGASADPHSKPPPNSNVISARIWGSRDCGGNHNTLNYGELTLHGSDSGKCYKFHDKIKSVKQYDHTEHCKLLLYHDDHCKRGKKDVNDGQCRETLRHFGSYKVECK</sequence>
<evidence type="ECO:0008006" key="4">
    <source>
        <dbReference type="Google" id="ProtNLM"/>
    </source>
</evidence>
<keyword evidence="1" id="KW-0732">Signal</keyword>
<keyword evidence="3" id="KW-1185">Reference proteome</keyword>
<dbReference type="Proteomes" id="UP000622797">
    <property type="component" value="Unassembled WGS sequence"/>
</dbReference>
<accession>A0A8H4U554</accession>
<proteinExistence type="predicted"/>
<dbReference type="AlphaFoldDB" id="A0A8H4U554"/>
<organism evidence="2 3">
    <name type="scientific">Fusarium sarcochroum</name>
    <dbReference type="NCBI Taxonomy" id="1208366"/>
    <lineage>
        <taxon>Eukaryota</taxon>
        <taxon>Fungi</taxon>
        <taxon>Dikarya</taxon>
        <taxon>Ascomycota</taxon>
        <taxon>Pezizomycotina</taxon>
        <taxon>Sordariomycetes</taxon>
        <taxon>Hypocreomycetidae</taxon>
        <taxon>Hypocreales</taxon>
        <taxon>Nectriaceae</taxon>
        <taxon>Fusarium</taxon>
        <taxon>Fusarium lateritium species complex</taxon>
    </lineage>
</organism>
<protein>
    <recommendedName>
        <fullName evidence="4">Antifungal protein</fullName>
    </recommendedName>
</protein>
<evidence type="ECO:0000313" key="2">
    <source>
        <dbReference type="EMBL" id="KAF4969956.1"/>
    </source>
</evidence>
<reference evidence="2" key="1">
    <citation type="journal article" date="2020" name="BMC Genomics">
        <title>Correction to: Identification and distribution of gene clusters required for synthesis of sphingolipid metabolism inhibitors in diverse species of the filamentous fungus Fusarium.</title>
        <authorList>
            <person name="Kim H.S."/>
            <person name="Lohmar J.M."/>
            <person name="Busman M."/>
            <person name="Brown D.W."/>
            <person name="Naumann T.A."/>
            <person name="Divon H.H."/>
            <person name="Lysoe E."/>
            <person name="Uhlig S."/>
            <person name="Proctor R.H."/>
        </authorList>
    </citation>
    <scope>NUCLEOTIDE SEQUENCE</scope>
    <source>
        <strain evidence="2">NRRL 20472</strain>
    </source>
</reference>
<evidence type="ECO:0000256" key="1">
    <source>
        <dbReference type="SAM" id="SignalP"/>
    </source>
</evidence>
<feature type="chain" id="PRO_5034711918" description="Antifungal protein" evidence="1">
    <location>
        <begin position="20"/>
        <end position="120"/>
    </location>
</feature>
<feature type="signal peptide" evidence="1">
    <location>
        <begin position="1"/>
        <end position="19"/>
    </location>
</feature>
<dbReference type="EMBL" id="JABEXW010000141">
    <property type="protein sequence ID" value="KAF4969956.1"/>
    <property type="molecule type" value="Genomic_DNA"/>
</dbReference>
<evidence type="ECO:0000313" key="3">
    <source>
        <dbReference type="Proteomes" id="UP000622797"/>
    </source>
</evidence>
<reference evidence="2" key="2">
    <citation type="submission" date="2020-05" db="EMBL/GenBank/DDBJ databases">
        <authorList>
            <person name="Kim H.-S."/>
            <person name="Proctor R.H."/>
            <person name="Brown D.W."/>
        </authorList>
    </citation>
    <scope>NUCLEOTIDE SEQUENCE</scope>
    <source>
        <strain evidence="2">NRRL 20472</strain>
    </source>
</reference>